<gene>
    <name evidence="8" type="primary">atpH</name>
    <name evidence="9" type="ORF">HFQ13_02560</name>
</gene>
<evidence type="ECO:0000256" key="6">
    <source>
        <dbReference type="ARBA" id="ARBA00023196"/>
    </source>
</evidence>
<keyword evidence="7 8" id="KW-0066">ATP synthesis</keyword>
<comment type="function">
    <text evidence="8">F(1)F(0) ATP synthase produces ATP from ADP in the presence of a proton or sodium gradient. F-type ATPases consist of two structural domains, F(1) containing the extramembraneous catalytic core and F(0) containing the membrane proton channel, linked together by a central stalk and a peripheral stalk. During catalysis, ATP synthesis in the catalytic domain of F(1) is coupled via a rotary mechanism of the central stalk subunits to proton translocation.</text>
</comment>
<comment type="similarity">
    <text evidence="8">Belongs to the ATPase delta chain family.</text>
</comment>
<keyword evidence="8" id="KW-1003">Cell membrane</keyword>
<reference evidence="9" key="1">
    <citation type="journal article" date="2021" name="ISME J.">
        <title>Genomic evolution of the class Acidithiobacillia: deep-branching Proteobacteria living in extreme acidic conditions.</title>
        <authorList>
            <person name="Moya-Beltran A."/>
            <person name="Beard S."/>
            <person name="Rojas-Villalobos C."/>
            <person name="Issotta F."/>
            <person name="Gallardo Y."/>
            <person name="Ulloa R."/>
            <person name="Giaveno A."/>
            <person name="Degli Esposti M."/>
            <person name="Johnson D.B."/>
            <person name="Quatrini R."/>
        </authorList>
    </citation>
    <scope>NUCLEOTIDE SEQUENCE</scope>
    <source>
        <strain evidence="9">VAN18-1</strain>
    </source>
</reference>
<dbReference type="NCBIfam" id="TIGR01145">
    <property type="entry name" value="ATP_synt_delta"/>
    <property type="match status" value="1"/>
</dbReference>
<keyword evidence="10" id="KW-1185">Reference proteome</keyword>
<comment type="function">
    <text evidence="8">This protein is part of the stalk that links CF(0) to CF(1). It either transmits conformational changes from CF(0) to CF(1) or is implicated in proton conduction.</text>
</comment>
<keyword evidence="6 8" id="KW-0139">CF(1)</keyword>
<dbReference type="EMBL" id="JAAXYO010000033">
    <property type="protein sequence ID" value="MBU2787102.1"/>
    <property type="molecule type" value="Genomic_DNA"/>
</dbReference>
<accession>A0AAE3CIU5</accession>
<organism evidence="9 10">
    <name type="scientific">Igneacidithiobacillus copahuensis</name>
    <dbReference type="NCBI Taxonomy" id="2724909"/>
    <lineage>
        <taxon>Bacteria</taxon>
        <taxon>Pseudomonadati</taxon>
        <taxon>Pseudomonadota</taxon>
        <taxon>Acidithiobacillia</taxon>
        <taxon>Acidithiobacillales</taxon>
        <taxon>Acidithiobacillaceae</taxon>
        <taxon>Igneacidithiobacillus</taxon>
    </lineage>
</organism>
<dbReference type="InterPro" id="IPR026015">
    <property type="entry name" value="ATP_synth_OSCP/delta_N_sf"/>
</dbReference>
<dbReference type="RefSeq" id="WP_215872115.1">
    <property type="nucleotide sequence ID" value="NZ_JAAXYO010000033.1"/>
</dbReference>
<evidence type="ECO:0000256" key="7">
    <source>
        <dbReference type="ARBA" id="ARBA00023310"/>
    </source>
</evidence>
<dbReference type="SUPFAM" id="SSF47928">
    <property type="entry name" value="N-terminal domain of the delta subunit of the F1F0-ATP synthase"/>
    <property type="match status" value="1"/>
</dbReference>
<dbReference type="InterPro" id="IPR020781">
    <property type="entry name" value="ATPase_OSCP/d_CS"/>
</dbReference>
<dbReference type="Pfam" id="PF00213">
    <property type="entry name" value="OSCP"/>
    <property type="match status" value="1"/>
</dbReference>
<evidence type="ECO:0000256" key="8">
    <source>
        <dbReference type="HAMAP-Rule" id="MF_01416"/>
    </source>
</evidence>
<evidence type="ECO:0000256" key="3">
    <source>
        <dbReference type="ARBA" id="ARBA00022781"/>
    </source>
</evidence>
<dbReference type="NCBIfam" id="NF004402">
    <property type="entry name" value="PRK05758.2-2"/>
    <property type="match status" value="1"/>
</dbReference>
<dbReference type="PROSITE" id="PS00389">
    <property type="entry name" value="ATPASE_DELTA"/>
    <property type="match status" value="1"/>
</dbReference>
<comment type="caution">
    <text evidence="9">The sequence shown here is derived from an EMBL/GenBank/DDBJ whole genome shotgun (WGS) entry which is preliminary data.</text>
</comment>
<dbReference type="Gene3D" id="1.10.520.20">
    <property type="entry name" value="N-terminal domain of the delta subunit of the F1F0-ATP synthase"/>
    <property type="match status" value="1"/>
</dbReference>
<evidence type="ECO:0000313" key="10">
    <source>
        <dbReference type="Proteomes" id="UP001197378"/>
    </source>
</evidence>
<keyword evidence="5 8" id="KW-0472">Membrane</keyword>
<dbReference type="GO" id="GO:0046933">
    <property type="term" value="F:proton-transporting ATP synthase activity, rotational mechanism"/>
    <property type="evidence" value="ECO:0007669"/>
    <property type="project" value="UniProtKB-UniRule"/>
</dbReference>
<dbReference type="GO" id="GO:0005886">
    <property type="term" value="C:plasma membrane"/>
    <property type="evidence" value="ECO:0007669"/>
    <property type="project" value="UniProtKB-SubCell"/>
</dbReference>
<evidence type="ECO:0000256" key="5">
    <source>
        <dbReference type="ARBA" id="ARBA00023136"/>
    </source>
</evidence>
<sequence length="179" mass="19440">MADSTTLARPYAEALFEMASAGAVTAAWDDALQALAFWVEDADARAFLADPERLDADKVALLAGISVAVDNEAWARFVQLLIDNERWSLSREIAELFRAAVRRAKGELDVLVTSAYALDDDQKAAVAAALERRHPGMHVILREAVDPDLLGGLVIRAGDESIDASVRGQLQQLAQNLRN</sequence>
<evidence type="ECO:0000256" key="1">
    <source>
        <dbReference type="ARBA" id="ARBA00004370"/>
    </source>
</evidence>
<dbReference type="InterPro" id="IPR000711">
    <property type="entry name" value="ATPase_OSCP/dsu"/>
</dbReference>
<dbReference type="GO" id="GO:0045259">
    <property type="term" value="C:proton-transporting ATP synthase complex"/>
    <property type="evidence" value="ECO:0007669"/>
    <property type="project" value="UniProtKB-KW"/>
</dbReference>
<name>A0AAE3CIU5_9PROT</name>
<dbReference type="PRINTS" id="PR00125">
    <property type="entry name" value="ATPASEDELTA"/>
</dbReference>
<dbReference type="Proteomes" id="UP001197378">
    <property type="component" value="Unassembled WGS sequence"/>
</dbReference>
<evidence type="ECO:0000256" key="2">
    <source>
        <dbReference type="ARBA" id="ARBA00022448"/>
    </source>
</evidence>
<keyword evidence="4 8" id="KW-0406">Ion transport</keyword>
<keyword evidence="3 8" id="KW-0375">Hydrogen ion transport</keyword>
<proteinExistence type="inferred from homology"/>
<dbReference type="AlphaFoldDB" id="A0AAE3CIU5"/>
<dbReference type="PANTHER" id="PTHR11910">
    <property type="entry name" value="ATP SYNTHASE DELTA CHAIN"/>
    <property type="match status" value="1"/>
</dbReference>
<dbReference type="HAMAP" id="MF_01416">
    <property type="entry name" value="ATP_synth_delta_bact"/>
    <property type="match status" value="1"/>
</dbReference>
<evidence type="ECO:0000256" key="4">
    <source>
        <dbReference type="ARBA" id="ARBA00023065"/>
    </source>
</evidence>
<comment type="subcellular location">
    <subcellularLocation>
        <location evidence="8">Cell membrane</location>
        <topology evidence="8">Peripheral membrane protein</topology>
    </subcellularLocation>
    <subcellularLocation>
        <location evidence="1">Membrane</location>
    </subcellularLocation>
</comment>
<evidence type="ECO:0000313" key="9">
    <source>
        <dbReference type="EMBL" id="MBU2787102.1"/>
    </source>
</evidence>
<protein>
    <recommendedName>
        <fullName evidence="8">ATP synthase subunit delta</fullName>
    </recommendedName>
    <alternativeName>
        <fullName evidence="8">ATP synthase F(1) sector subunit delta</fullName>
    </alternativeName>
    <alternativeName>
        <fullName evidence="8">F-type ATPase subunit delta</fullName>
        <shortName evidence="8">F-ATPase subunit delta</shortName>
    </alternativeName>
</protein>
<keyword evidence="2 8" id="KW-0813">Transport</keyword>